<dbReference type="InterPro" id="IPR018086">
    <property type="entry name" value="NADH_UbQ_OxRdtase_su1_CS"/>
</dbReference>
<keyword evidence="8" id="KW-0560">Oxidoreductase</keyword>
<dbReference type="EC" id="7.1.1.-" evidence="6"/>
<feature type="transmembrane region" description="Helical" evidence="6">
    <location>
        <begin position="7"/>
        <end position="28"/>
    </location>
</feature>
<dbReference type="Proteomes" id="UP000006048">
    <property type="component" value="Chromosome"/>
</dbReference>
<accession>I4B882</accession>
<comment type="function">
    <text evidence="6">NDH-1 shuttles electrons from NADH, via FMN and iron-sulfur (Fe-S) centers, to quinones in the respiratory chain. The immediate electron acceptor for the enzyme in this species is believed to be ubiquinone. Couples the redox reaction to proton translocation (for every two electrons transferred, four hydrogen ions are translocated across the cytoplasmic membrane), and thus conserves the redox energy in a proton gradient. This subunit may bind ubiquinone.</text>
</comment>
<dbReference type="AlphaFoldDB" id="I4B882"/>
<keyword evidence="9" id="KW-1185">Reference proteome</keyword>
<comment type="subcellular location">
    <subcellularLocation>
        <location evidence="6">Cell inner membrane</location>
        <topology evidence="6">Multi-pass membrane protein</topology>
    </subcellularLocation>
    <subcellularLocation>
        <location evidence="7">Cell membrane</location>
        <topology evidence="7">Multi-pass membrane protein</topology>
    </subcellularLocation>
    <subcellularLocation>
        <location evidence="1">Membrane</location>
        <topology evidence="1">Multi-pass membrane protein</topology>
    </subcellularLocation>
</comment>
<dbReference type="GO" id="GO:0003954">
    <property type="term" value="F:NADH dehydrogenase activity"/>
    <property type="evidence" value="ECO:0007669"/>
    <property type="project" value="TreeGrafter"/>
</dbReference>
<keyword evidence="4 6" id="KW-1133">Transmembrane helix</keyword>
<keyword evidence="6 7" id="KW-0520">NAD</keyword>
<dbReference type="HOGENOM" id="CLU_015134_0_1_12"/>
<dbReference type="RefSeq" id="WP_014803991.1">
    <property type="nucleotide sequence ID" value="NC_018020.1"/>
</dbReference>
<keyword evidence="6" id="KW-0830">Ubiquinone</keyword>
<evidence type="ECO:0000256" key="7">
    <source>
        <dbReference type="RuleBase" id="RU000471"/>
    </source>
</evidence>
<keyword evidence="6" id="KW-1278">Translocase</keyword>
<comment type="similarity">
    <text evidence="6 7">Belongs to the complex I subunit 1 family.</text>
</comment>
<feature type="transmembrane region" description="Helical" evidence="6">
    <location>
        <begin position="200"/>
        <end position="221"/>
    </location>
</feature>
<dbReference type="HAMAP" id="MF_01350">
    <property type="entry name" value="NDH1_NuoH"/>
    <property type="match status" value="1"/>
</dbReference>
<keyword evidence="6" id="KW-0874">Quinone</keyword>
<feature type="transmembrane region" description="Helical" evidence="6">
    <location>
        <begin position="258"/>
        <end position="278"/>
    </location>
</feature>
<evidence type="ECO:0000256" key="6">
    <source>
        <dbReference type="HAMAP-Rule" id="MF_01350"/>
    </source>
</evidence>
<name>I4B882_TURPD</name>
<evidence type="ECO:0000256" key="4">
    <source>
        <dbReference type="ARBA" id="ARBA00022989"/>
    </source>
</evidence>
<dbReference type="GO" id="GO:0009060">
    <property type="term" value="P:aerobic respiration"/>
    <property type="evidence" value="ECO:0007669"/>
    <property type="project" value="TreeGrafter"/>
</dbReference>
<evidence type="ECO:0000256" key="5">
    <source>
        <dbReference type="ARBA" id="ARBA00023136"/>
    </source>
</evidence>
<feature type="transmembrane region" description="Helical" evidence="6">
    <location>
        <begin position="334"/>
        <end position="351"/>
    </location>
</feature>
<reference evidence="8 9" key="1">
    <citation type="submission" date="2012-06" db="EMBL/GenBank/DDBJ databases">
        <title>The complete chromosome of genome of Turneriella parva DSM 21527.</title>
        <authorList>
            <consortium name="US DOE Joint Genome Institute (JGI-PGF)"/>
            <person name="Lucas S."/>
            <person name="Han J."/>
            <person name="Lapidus A."/>
            <person name="Bruce D."/>
            <person name="Goodwin L."/>
            <person name="Pitluck S."/>
            <person name="Peters L."/>
            <person name="Kyrpides N."/>
            <person name="Mavromatis K."/>
            <person name="Ivanova N."/>
            <person name="Mikhailova N."/>
            <person name="Chertkov O."/>
            <person name="Detter J.C."/>
            <person name="Tapia R."/>
            <person name="Han C."/>
            <person name="Land M."/>
            <person name="Hauser L."/>
            <person name="Markowitz V."/>
            <person name="Cheng J.-F."/>
            <person name="Hugenholtz P."/>
            <person name="Woyke T."/>
            <person name="Wu D."/>
            <person name="Gronow S."/>
            <person name="Wellnitz S."/>
            <person name="Brambilla E."/>
            <person name="Klenk H.-P."/>
            <person name="Eisen J.A."/>
        </authorList>
    </citation>
    <scope>NUCLEOTIDE SEQUENCE [LARGE SCALE GENOMIC DNA]</scope>
    <source>
        <strain evidence="9">ATCC BAA-1111 / DSM 21527 / NCTC 11395 / H</strain>
    </source>
</reference>
<dbReference type="NCBIfam" id="NF004741">
    <property type="entry name" value="PRK06076.1-2"/>
    <property type="match status" value="1"/>
</dbReference>
<evidence type="ECO:0000256" key="3">
    <source>
        <dbReference type="ARBA" id="ARBA00022692"/>
    </source>
</evidence>
<dbReference type="PANTHER" id="PTHR11432">
    <property type="entry name" value="NADH DEHYDROGENASE SUBUNIT 1"/>
    <property type="match status" value="1"/>
</dbReference>
<dbReference type="Pfam" id="PF00146">
    <property type="entry name" value="NADHdh"/>
    <property type="match status" value="1"/>
</dbReference>
<keyword evidence="3 6" id="KW-0812">Transmembrane</keyword>
<protein>
    <recommendedName>
        <fullName evidence="6">NADH-quinone oxidoreductase subunit H</fullName>
        <ecNumber evidence="6">7.1.1.-</ecNumber>
    </recommendedName>
    <alternativeName>
        <fullName evidence="6">NADH dehydrogenase I subunit H</fullName>
    </alternativeName>
    <alternativeName>
        <fullName evidence="6">NDH-1 subunit H</fullName>
    </alternativeName>
</protein>
<dbReference type="InterPro" id="IPR001694">
    <property type="entry name" value="NADH_UbQ_OxRdtase_su1/FPO"/>
</dbReference>
<keyword evidence="5 6" id="KW-0472">Membrane</keyword>
<organism evidence="8 9">
    <name type="scientific">Turneriella parva (strain ATCC BAA-1111 / DSM 21527 / NCTC 11395 / H)</name>
    <name type="common">Leptospira parva</name>
    <dbReference type="NCBI Taxonomy" id="869212"/>
    <lineage>
        <taxon>Bacteria</taxon>
        <taxon>Pseudomonadati</taxon>
        <taxon>Spirochaetota</taxon>
        <taxon>Spirochaetia</taxon>
        <taxon>Leptospirales</taxon>
        <taxon>Leptospiraceae</taxon>
        <taxon>Turneriella</taxon>
    </lineage>
</organism>
<feature type="transmembrane region" description="Helical" evidence="6">
    <location>
        <begin position="77"/>
        <end position="97"/>
    </location>
</feature>
<feature type="transmembrane region" description="Helical" evidence="6">
    <location>
        <begin position="170"/>
        <end position="188"/>
    </location>
</feature>
<evidence type="ECO:0000256" key="1">
    <source>
        <dbReference type="ARBA" id="ARBA00004141"/>
    </source>
</evidence>
<keyword evidence="2 6" id="KW-0997">Cell inner membrane</keyword>
<feature type="transmembrane region" description="Helical" evidence="6">
    <location>
        <begin position="290"/>
        <end position="314"/>
    </location>
</feature>
<dbReference type="KEGG" id="tpx:Turpa_2850"/>
<dbReference type="GO" id="GO:0048038">
    <property type="term" value="F:quinone binding"/>
    <property type="evidence" value="ECO:0007669"/>
    <property type="project" value="UniProtKB-KW"/>
</dbReference>
<evidence type="ECO:0000256" key="2">
    <source>
        <dbReference type="ARBA" id="ARBA00022519"/>
    </source>
</evidence>
<dbReference type="GO" id="GO:0016655">
    <property type="term" value="F:oxidoreductase activity, acting on NAD(P)H, quinone or similar compound as acceptor"/>
    <property type="evidence" value="ECO:0007669"/>
    <property type="project" value="UniProtKB-UniRule"/>
</dbReference>
<evidence type="ECO:0000313" key="8">
    <source>
        <dbReference type="EMBL" id="AFM13489.1"/>
    </source>
</evidence>
<dbReference type="STRING" id="869212.Turpa_2850"/>
<dbReference type="OrthoDB" id="9803734at2"/>
<dbReference type="PANTHER" id="PTHR11432:SF3">
    <property type="entry name" value="NADH-UBIQUINONE OXIDOREDUCTASE CHAIN 1"/>
    <property type="match status" value="1"/>
</dbReference>
<comment type="catalytic activity">
    <reaction evidence="6">
        <text>a quinone + NADH + 5 H(+)(in) = a quinol + NAD(+) + 4 H(+)(out)</text>
        <dbReference type="Rhea" id="RHEA:57888"/>
        <dbReference type="ChEBI" id="CHEBI:15378"/>
        <dbReference type="ChEBI" id="CHEBI:24646"/>
        <dbReference type="ChEBI" id="CHEBI:57540"/>
        <dbReference type="ChEBI" id="CHEBI:57945"/>
        <dbReference type="ChEBI" id="CHEBI:132124"/>
    </reaction>
</comment>
<keyword evidence="6" id="KW-1003">Cell membrane</keyword>
<dbReference type="EMBL" id="CP002959">
    <property type="protein sequence ID" value="AFM13489.1"/>
    <property type="molecule type" value="Genomic_DNA"/>
</dbReference>
<dbReference type="PROSITE" id="PS00668">
    <property type="entry name" value="COMPLEX1_ND1_2"/>
    <property type="match status" value="1"/>
</dbReference>
<gene>
    <name evidence="6" type="primary">nuoH</name>
    <name evidence="8" type="ordered locus">Turpa_2850</name>
</gene>
<comment type="subunit">
    <text evidence="6">NDH-1 is composed of 14 different subunits. Subunits NuoA, H, J, K, L, M, N constitute the membrane sector of the complex.</text>
</comment>
<feature type="transmembrane region" description="Helical" evidence="6">
    <location>
        <begin position="129"/>
        <end position="149"/>
    </location>
</feature>
<proteinExistence type="inferred from homology"/>
<dbReference type="PATRIC" id="fig|869212.3.peg.2871"/>
<sequence length="352" mass="39402">MWYHSEILWVIIKIVLIFGAMITGAAYYTLLERKWAGYIQDRYGPNRAGLWGLLQPLADGIKFLTKQETIPRNADAWLFLLAPALSMTTAILLWAAIPFSPVITHLPEFVESATGNKTFVFQVMNPNGGLLYMSAVASLAVYGIMLAGWSSNNKYALLGAVRATAQMISYELALALSLAVVVILAGSLDLTRIVKAQQDGWFIFTLPGAIAFVVFLVTMFAETNRLPFDLAEAESELVVGFHTEYGAFKFALFFIAEYMNMITLSLLAALLFFGGYNLPSFLPETVKASWYAPLIGSGLFFLKAFGFVFLFVWVRWSIPRFRYDQLMNLGWRKLVPIAMANLLVAGFWVYYT</sequence>
<evidence type="ECO:0000313" key="9">
    <source>
        <dbReference type="Proteomes" id="UP000006048"/>
    </source>
</evidence>
<dbReference type="GO" id="GO:0005886">
    <property type="term" value="C:plasma membrane"/>
    <property type="evidence" value="ECO:0007669"/>
    <property type="project" value="UniProtKB-SubCell"/>
</dbReference>